<comment type="caution">
    <text evidence="1">The sequence shown here is derived from an EMBL/GenBank/DDBJ whole genome shotgun (WGS) entry which is preliminary data.</text>
</comment>
<sequence>MSARRIGTREEWREARLELLEAEKELTRRSDELARRRAELPWVPVQETYHFEGADGPLSLPDLFAGRSQLIAHHVMFPGCPSCAGFVDGLDAAAAHLAGNDVTLACVCRSPIGELSAFRDRMGWTIPFYSCPDGRFQYDHGTSFTDEQVAAGPEFNFRQLPPLPPDSGFPRDLGGLTCFAMEGGRVFHTYSTYARGVDASWTMWQLLDRAPKGRPSQGFTLRLHDEYGTADT</sequence>
<dbReference type="EMBL" id="JBFNXQ010000057">
    <property type="protein sequence ID" value="MEX5720031.1"/>
    <property type="molecule type" value="Genomic_DNA"/>
</dbReference>
<dbReference type="Pfam" id="PF05988">
    <property type="entry name" value="DUF899"/>
    <property type="match status" value="1"/>
</dbReference>
<dbReference type="RefSeq" id="WP_369208455.1">
    <property type="nucleotide sequence ID" value="NZ_JBFNXQ010000057.1"/>
</dbReference>
<accession>A0ABV3XHZ1</accession>
<organism evidence="1 2">
    <name type="scientific">Geodermatophilus maliterrae</name>
    <dbReference type="NCBI Taxonomy" id="3162531"/>
    <lineage>
        <taxon>Bacteria</taxon>
        <taxon>Bacillati</taxon>
        <taxon>Actinomycetota</taxon>
        <taxon>Actinomycetes</taxon>
        <taxon>Geodermatophilales</taxon>
        <taxon>Geodermatophilaceae</taxon>
        <taxon>Geodermatophilus</taxon>
    </lineage>
</organism>
<dbReference type="InterPro" id="IPR036249">
    <property type="entry name" value="Thioredoxin-like_sf"/>
</dbReference>
<dbReference type="InterPro" id="IPR010296">
    <property type="entry name" value="DUF899_thioredox"/>
</dbReference>
<evidence type="ECO:0000313" key="1">
    <source>
        <dbReference type="EMBL" id="MEX5720031.1"/>
    </source>
</evidence>
<evidence type="ECO:0000313" key="2">
    <source>
        <dbReference type="Proteomes" id="UP001560045"/>
    </source>
</evidence>
<dbReference type="SUPFAM" id="SSF52833">
    <property type="entry name" value="Thioredoxin-like"/>
    <property type="match status" value="1"/>
</dbReference>
<name>A0ABV3XHZ1_9ACTN</name>
<dbReference type="Proteomes" id="UP001560045">
    <property type="component" value="Unassembled WGS sequence"/>
</dbReference>
<gene>
    <name evidence="1" type="ORF">ABQ292_16835</name>
</gene>
<proteinExistence type="predicted"/>
<protein>
    <submittedName>
        <fullName evidence="1">DUF899 family protein</fullName>
    </submittedName>
</protein>
<reference evidence="1 2" key="1">
    <citation type="submission" date="2024-06" db="EMBL/GenBank/DDBJ databases">
        <title>Draft genome sequence of Geodermatophilus badlandi, a novel member of the Geodermatophilaceae isolated from badland sedimentary rocks in the Red desert, Wyoming, USA.</title>
        <authorList>
            <person name="Ben Tekaya S."/>
            <person name="Nouioui I."/>
            <person name="Flores G.M."/>
            <person name="Shaal M.N."/>
            <person name="Bredoire F."/>
            <person name="Basile F."/>
            <person name="Van Diepen L."/>
            <person name="Ward N.L."/>
        </authorList>
    </citation>
    <scope>NUCLEOTIDE SEQUENCE [LARGE SCALE GENOMIC DNA]</scope>
    <source>
        <strain evidence="1 2">WL48A</strain>
    </source>
</reference>
<keyword evidence="2" id="KW-1185">Reference proteome</keyword>